<evidence type="ECO:0000313" key="6">
    <source>
        <dbReference type="Proteomes" id="UP000794436"/>
    </source>
</evidence>
<dbReference type="AlphaFoldDB" id="A0A8K1FK27"/>
<dbReference type="InterPro" id="IPR036322">
    <property type="entry name" value="WD40_repeat_dom_sf"/>
</dbReference>
<dbReference type="PANTHER" id="PTHR44411">
    <property type="entry name" value="THO COMPLEX SUBUNIT 6 HOMOLOG"/>
    <property type="match status" value="1"/>
</dbReference>
<evidence type="ECO:0000256" key="3">
    <source>
        <dbReference type="ARBA" id="ARBA00022737"/>
    </source>
</evidence>
<organism evidence="5 6">
    <name type="scientific">Pythium oligandrum</name>
    <name type="common">Mycoparasitic fungus</name>
    <dbReference type="NCBI Taxonomy" id="41045"/>
    <lineage>
        <taxon>Eukaryota</taxon>
        <taxon>Sar</taxon>
        <taxon>Stramenopiles</taxon>
        <taxon>Oomycota</taxon>
        <taxon>Peronosporomycetes</taxon>
        <taxon>Pythiales</taxon>
        <taxon>Pythiaceae</taxon>
        <taxon>Pythium</taxon>
    </lineage>
</organism>
<dbReference type="EMBL" id="SPLM01000076">
    <property type="protein sequence ID" value="TMW61318.1"/>
    <property type="molecule type" value="Genomic_DNA"/>
</dbReference>
<keyword evidence="6" id="KW-1185">Reference proteome</keyword>
<feature type="repeat" description="WD" evidence="4">
    <location>
        <begin position="195"/>
        <end position="236"/>
    </location>
</feature>
<dbReference type="GO" id="GO:0000347">
    <property type="term" value="C:THO complex"/>
    <property type="evidence" value="ECO:0007669"/>
    <property type="project" value="TreeGrafter"/>
</dbReference>
<dbReference type="PROSITE" id="PS00678">
    <property type="entry name" value="WD_REPEATS_1"/>
    <property type="match status" value="1"/>
</dbReference>
<evidence type="ECO:0000256" key="4">
    <source>
        <dbReference type="PROSITE-ProRule" id="PRU00221"/>
    </source>
</evidence>
<gene>
    <name evidence="5" type="ORF">Poli38472_012509</name>
</gene>
<comment type="similarity">
    <text evidence="1">Belongs to the WD repeat THOC6 family.</text>
</comment>
<dbReference type="Pfam" id="PF00400">
    <property type="entry name" value="WD40"/>
    <property type="match status" value="2"/>
</dbReference>
<accession>A0A8K1FK27</accession>
<keyword evidence="2 4" id="KW-0853">WD repeat</keyword>
<dbReference type="PROSITE" id="PS50294">
    <property type="entry name" value="WD_REPEATS_REGION"/>
    <property type="match status" value="1"/>
</dbReference>
<dbReference type="GO" id="GO:0000346">
    <property type="term" value="C:transcription export complex"/>
    <property type="evidence" value="ECO:0007669"/>
    <property type="project" value="TreeGrafter"/>
</dbReference>
<dbReference type="InterPro" id="IPR015943">
    <property type="entry name" value="WD40/YVTN_repeat-like_dom_sf"/>
</dbReference>
<dbReference type="Gene3D" id="2.130.10.10">
    <property type="entry name" value="YVTN repeat-like/Quinoprotein amine dehydrogenase"/>
    <property type="match status" value="2"/>
</dbReference>
<sequence>MAMDPATYDEDAYRAQLLGRLKQSELVVYHAVFAPSSVVAEPTLVAATNTGVIHVFELGDVLKPEYWEQVDRQEAPGTPSPTLSFQAHPTQIYTLAFTGEGEDVRLVSGGDQDFRVWKWSDITAALRTPGPLNRLQPVYSAHLPRQSMGYRGALLPYSEINDIASAQASSHVFFAGGDSLAYEWDLSAEQCVRQFKGHSAYLHSLQYVNHSQELVTGSEDGTIGLWDARTAARIDVLTPRAQATTTDSQTKTTASTRWVRSVTTDASETWLACGGGSSMGGYLGMWHLPSRVPVHYTETKTKSDVQDLTFHQTDLLTVGNDATLNKWNRSSGVLLSSARTSVPSSQFCVVDRTTDLIAVGGYAPFIDICMMPGVVSFSLAVNNAVSSE</sequence>
<comment type="caution">
    <text evidence="5">The sequence shown here is derived from an EMBL/GenBank/DDBJ whole genome shotgun (WGS) entry which is preliminary data.</text>
</comment>
<proteinExistence type="inferred from homology"/>
<evidence type="ECO:0000256" key="1">
    <source>
        <dbReference type="ARBA" id="ARBA00009728"/>
    </source>
</evidence>
<evidence type="ECO:0000256" key="2">
    <source>
        <dbReference type="ARBA" id="ARBA00022574"/>
    </source>
</evidence>
<name>A0A8K1FK27_PYTOL</name>
<protein>
    <recommendedName>
        <fullName evidence="7">THO complex subunit 6</fullName>
    </recommendedName>
</protein>
<dbReference type="InterPro" id="IPR019775">
    <property type="entry name" value="WD40_repeat_CS"/>
</dbReference>
<dbReference type="InterPro" id="IPR001680">
    <property type="entry name" value="WD40_rpt"/>
</dbReference>
<dbReference type="Proteomes" id="UP000794436">
    <property type="component" value="Unassembled WGS sequence"/>
</dbReference>
<dbReference type="OrthoDB" id="273067at2759"/>
<evidence type="ECO:0000313" key="5">
    <source>
        <dbReference type="EMBL" id="TMW61318.1"/>
    </source>
</evidence>
<reference evidence="5" key="1">
    <citation type="submission" date="2019-03" db="EMBL/GenBank/DDBJ databases">
        <title>Long read genome sequence of the mycoparasitic Pythium oligandrum ATCC 38472 isolated from sugarbeet rhizosphere.</title>
        <authorList>
            <person name="Gaulin E."/>
        </authorList>
    </citation>
    <scope>NUCLEOTIDE SEQUENCE</scope>
    <source>
        <strain evidence="5">ATCC 38472_TT</strain>
    </source>
</reference>
<keyword evidence="3" id="KW-0677">Repeat</keyword>
<evidence type="ECO:0008006" key="7">
    <source>
        <dbReference type="Google" id="ProtNLM"/>
    </source>
</evidence>
<dbReference type="SMART" id="SM00320">
    <property type="entry name" value="WD40"/>
    <property type="match status" value="5"/>
</dbReference>
<dbReference type="SUPFAM" id="SSF50978">
    <property type="entry name" value="WD40 repeat-like"/>
    <property type="match status" value="1"/>
</dbReference>
<dbReference type="InterPro" id="IPR042626">
    <property type="entry name" value="THOC6"/>
</dbReference>
<dbReference type="PROSITE" id="PS50082">
    <property type="entry name" value="WD_REPEATS_2"/>
    <property type="match status" value="1"/>
</dbReference>
<dbReference type="PANTHER" id="PTHR44411:SF1">
    <property type="entry name" value="THO COMPLEX SUBUNIT 6 HOMOLOG"/>
    <property type="match status" value="1"/>
</dbReference>
<dbReference type="GO" id="GO:0006406">
    <property type="term" value="P:mRNA export from nucleus"/>
    <property type="evidence" value="ECO:0007669"/>
    <property type="project" value="TreeGrafter"/>
</dbReference>